<dbReference type="GO" id="GO:0005737">
    <property type="term" value="C:cytoplasm"/>
    <property type="evidence" value="ECO:0007669"/>
    <property type="project" value="UniProtKB-SubCell"/>
</dbReference>
<evidence type="ECO:0000256" key="5">
    <source>
        <dbReference type="HAMAP-Rule" id="MF_00235"/>
    </source>
</evidence>
<feature type="binding site" evidence="5">
    <location>
        <begin position="103"/>
        <end position="106"/>
    </location>
    <ligand>
        <name>AMP</name>
        <dbReference type="ChEBI" id="CHEBI:456215"/>
    </ligand>
</feature>
<evidence type="ECO:0000256" key="2">
    <source>
        <dbReference type="ARBA" id="ARBA00022727"/>
    </source>
</evidence>
<dbReference type="GO" id="GO:0044209">
    <property type="term" value="P:AMP salvage"/>
    <property type="evidence" value="ECO:0007669"/>
    <property type="project" value="UniProtKB-UniRule"/>
</dbReference>
<dbReference type="STRING" id="401053.AciPR4_3215"/>
<feature type="binding site" evidence="5">
    <location>
        <position position="110"/>
    </location>
    <ligand>
        <name>AMP</name>
        <dbReference type="ChEBI" id="CHEBI:456215"/>
    </ligand>
</feature>
<evidence type="ECO:0000256" key="7">
    <source>
        <dbReference type="RuleBase" id="RU003331"/>
    </source>
</evidence>
<dbReference type="AlphaFoldDB" id="E8V7J7"/>
<feature type="binding site" evidence="5">
    <location>
        <position position="49"/>
    </location>
    <ligand>
        <name>AMP</name>
        <dbReference type="ChEBI" id="CHEBI:456215"/>
    </ligand>
</feature>
<keyword evidence="4 5" id="KW-0418">Kinase</keyword>
<dbReference type="GO" id="GO:0004017">
    <property type="term" value="F:AMP kinase activity"/>
    <property type="evidence" value="ECO:0007669"/>
    <property type="project" value="UniProtKB-UniRule"/>
</dbReference>
<dbReference type="EMBL" id="CP002467">
    <property type="protein sequence ID" value="ADV83971.1"/>
    <property type="molecule type" value="Genomic_DNA"/>
</dbReference>
<dbReference type="KEGG" id="tsa:AciPR4_3215"/>
<feature type="binding site" evidence="5">
    <location>
        <begin position="75"/>
        <end position="77"/>
    </location>
    <ligand>
        <name>AMP</name>
        <dbReference type="ChEBI" id="CHEBI:456215"/>
    </ligand>
</feature>
<comment type="function">
    <text evidence="5">Catalyzes the reversible transfer of the terminal phosphate group between ATP and AMP. Plays an important role in cellular energy homeostasis and in adenine nucleotide metabolism.</text>
</comment>
<evidence type="ECO:0000259" key="8">
    <source>
        <dbReference type="Pfam" id="PF05191"/>
    </source>
</evidence>
<dbReference type="eggNOG" id="COG0563">
    <property type="taxonomic scope" value="Bacteria"/>
</dbReference>
<dbReference type="EC" id="2.7.4.3" evidence="5 7"/>
<dbReference type="PRINTS" id="PR00094">
    <property type="entry name" value="ADENYLTKNASE"/>
</dbReference>
<evidence type="ECO:0000313" key="10">
    <source>
        <dbReference type="Proteomes" id="UP000006844"/>
    </source>
</evidence>
<dbReference type="Gene3D" id="3.40.50.300">
    <property type="entry name" value="P-loop containing nucleotide triphosphate hydrolases"/>
    <property type="match status" value="1"/>
</dbReference>
<comment type="caution">
    <text evidence="5">Lacks conserved residue(s) required for the propagation of feature annotation.</text>
</comment>
<comment type="subcellular location">
    <subcellularLocation>
        <location evidence="5 7">Cytoplasm</location>
    </subcellularLocation>
</comment>
<feature type="region of interest" description="LID" evidence="5">
    <location>
        <begin position="144"/>
        <end position="181"/>
    </location>
</feature>
<evidence type="ECO:0000256" key="4">
    <source>
        <dbReference type="ARBA" id="ARBA00022777"/>
    </source>
</evidence>
<feature type="binding site" evidence="5">
    <location>
        <begin position="154"/>
        <end position="155"/>
    </location>
    <ligand>
        <name>ATP</name>
        <dbReference type="ChEBI" id="CHEBI:30616"/>
    </ligand>
</feature>
<dbReference type="PANTHER" id="PTHR23359">
    <property type="entry name" value="NUCLEOTIDE KINASE"/>
    <property type="match status" value="1"/>
</dbReference>
<comment type="similarity">
    <text evidence="5 6">Belongs to the adenylate kinase family.</text>
</comment>
<dbReference type="InterPro" id="IPR033690">
    <property type="entry name" value="Adenylat_kinase_CS"/>
</dbReference>
<feature type="binding site" evidence="5">
    <location>
        <position position="217"/>
    </location>
    <ligand>
        <name>ATP</name>
        <dbReference type="ChEBI" id="CHEBI:30616"/>
    </ligand>
</feature>
<dbReference type="PROSITE" id="PS00113">
    <property type="entry name" value="ADENYLATE_KINASE"/>
    <property type="match status" value="1"/>
</dbReference>
<dbReference type="NCBIfam" id="NF001381">
    <property type="entry name" value="PRK00279.1-3"/>
    <property type="match status" value="1"/>
</dbReference>
<comment type="domain">
    <text evidence="5">Consists of three domains, a large central CORE domain and two small peripheral domains, NMPbind and LID, which undergo movements during catalysis. The LID domain closes over the site of phosphoryl transfer upon ATP binding. Assembling and dissambling the active center during each catalytic cycle provides an effective means to prevent ATP hydrolysis.</text>
</comment>
<keyword evidence="5" id="KW-0963">Cytoplasm</keyword>
<evidence type="ECO:0000256" key="3">
    <source>
        <dbReference type="ARBA" id="ARBA00022741"/>
    </source>
</evidence>
<reference evidence="9 10" key="1">
    <citation type="journal article" date="2012" name="Stand. Genomic Sci.">
        <title>Complete genome sequence of Terriglobus saanensis type strain SP1PR4(T), an Acidobacteria from tundra soil.</title>
        <authorList>
            <person name="Rawat S.R."/>
            <person name="Mannisto M.K."/>
            <person name="Starovoytov V."/>
            <person name="Goodwin L."/>
            <person name="Nolan M."/>
            <person name="Hauser L."/>
            <person name="Land M."/>
            <person name="Davenport K.W."/>
            <person name="Woyke T."/>
            <person name="Haggblom M.M."/>
        </authorList>
    </citation>
    <scope>NUCLEOTIDE SEQUENCE</scope>
    <source>
        <strain evidence="10">ATCC BAA-1853 / DSM 23119 / SP1PR4</strain>
    </source>
</reference>
<dbReference type="Proteomes" id="UP000006844">
    <property type="component" value="Chromosome"/>
</dbReference>
<dbReference type="UniPathway" id="UPA00588">
    <property type="reaction ID" value="UER00649"/>
</dbReference>
<dbReference type="GO" id="GO:0005524">
    <property type="term" value="F:ATP binding"/>
    <property type="evidence" value="ECO:0007669"/>
    <property type="project" value="UniProtKB-UniRule"/>
</dbReference>
<dbReference type="HOGENOM" id="CLU_032354_1_2_0"/>
<dbReference type="CDD" id="cd01428">
    <property type="entry name" value="ADK"/>
    <property type="match status" value="1"/>
</dbReference>
<feature type="binding site" evidence="5">
    <location>
        <position position="145"/>
    </location>
    <ligand>
        <name>ATP</name>
        <dbReference type="ChEBI" id="CHEBI:30616"/>
    </ligand>
</feature>
<comment type="pathway">
    <text evidence="5">Purine metabolism; AMP biosynthesis via salvage pathway; AMP from ADP: step 1/1.</text>
</comment>
<proteinExistence type="inferred from homology"/>
<evidence type="ECO:0000313" key="9">
    <source>
        <dbReference type="EMBL" id="ADV83971.1"/>
    </source>
</evidence>
<keyword evidence="1 5" id="KW-0808">Transferase</keyword>
<comment type="catalytic activity">
    <reaction evidence="5 7">
        <text>AMP + ATP = 2 ADP</text>
        <dbReference type="Rhea" id="RHEA:12973"/>
        <dbReference type="ChEBI" id="CHEBI:30616"/>
        <dbReference type="ChEBI" id="CHEBI:456215"/>
        <dbReference type="ChEBI" id="CHEBI:456216"/>
        <dbReference type="EC" id="2.7.4.3"/>
    </reaction>
</comment>
<feature type="binding site" evidence="5">
    <location>
        <position position="178"/>
    </location>
    <ligand>
        <name>AMP</name>
        <dbReference type="ChEBI" id="CHEBI:456215"/>
    </ligand>
</feature>
<feature type="binding site" evidence="5">
    <location>
        <begin position="28"/>
        <end position="33"/>
    </location>
    <ligand>
        <name>ATP</name>
        <dbReference type="ChEBI" id="CHEBI:30616"/>
    </ligand>
</feature>
<keyword evidence="3 5" id="KW-0547">Nucleotide-binding</keyword>
<evidence type="ECO:0000256" key="1">
    <source>
        <dbReference type="ARBA" id="ARBA00022679"/>
    </source>
</evidence>
<dbReference type="InterPro" id="IPR000850">
    <property type="entry name" value="Adenylat/UMP-CMP_kin"/>
</dbReference>
<dbReference type="SUPFAM" id="SSF52540">
    <property type="entry name" value="P-loop containing nucleoside triphosphate hydrolases"/>
    <property type="match status" value="1"/>
</dbReference>
<dbReference type="InterPro" id="IPR007862">
    <property type="entry name" value="Adenylate_kinase_lid-dom"/>
</dbReference>
<gene>
    <name evidence="5" type="primary">adk</name>
    <name evidence="9" type="ordered locus">AciPR4_3215</name>
</gene>
<keyword evidence="10" id="KW-1185">Reference proteome</keyword>
<keyword evidence="5 7" id="KW-0067">ATP-binding</keyword>
<feature type="binding site" evidence="5">
    <location>
        <position position="189"/>
    </location>
    <ligand>
        <name>AMP</name>
        <dbReference type="ChEBI" id="CHEBI:456215"/>
    </ligand>
</feature>
<protein>
    <recommendedName>
        <fullName evidence="5 7">Adenylate kinase</fullName>
        <shortName evidence="5">AK</shortName>
        <ecNumber evidence="5 7">2.7.4.3</ecNumber>
    </recommendedName>
    <alternativeName>
        <fullName evidence="5">ATP-AMP transphosphorylase</fullName>
    </alternativeName>
    <alternativeName>
        <fullName evidence="5">ATP:AMP phosphotransferase</fullName>
    </alternativeName>
    <alternativeName>
        <fullName evidence="5">Adenylate monophosphate kinase</fullName>
    </alternativeName>
</protein>
<feature type="domain" description="Adenylate kinase active site lid" evidence="8">
    <location>
        <begin position="145"/>
        <end position="180"/>
    </location>
</feature>
<dbReference type="InterPro" id="IPR006259">
    <property type="entry name" value="Adenyl_kin_sub"/>
</dbReference>
<dbReference type="HAMAP" id="MF_00235">
    <property type="entry name" value="Adenylate_kinase_Adk"/>
    <property type="match status" value="1"/>
</dbReference>
<sequence>MTLEAKEQKPAMGKDFVPGPVLLLGAPGVGKGTQAQILMEAWGIPQISTGDIIRANIAAKTPLGVEFGELVASGHLVPDDLVNAMVADRLSQSDCGRGYILDGFPRTLPQADWLDEHLARVGGLPVVAVSMEVGYTQLLGRITGRRTCPVCKSIYNVFSSPPKVDGVCDVEGAALEQRADDTEEKFAERMKVFHAQTAPVIEHYRTLGRFEVVDGDREVEAVTGDIVAAIARLRKK</sequence>
<feature type="region of interest" description="NMP" evidence="5">
    <location>
        <begin position="48"/>
        <end position="77"/>
    </location>
</feature>
<dbReference type="Pfam" id="PF00406">
    <property type="entry name" value="ADK"/>
    <property type="match status" value="1"/>
</dbReference>
<name>E8V7J7_TERSS</name>
<feature type="binding site" evidence="5">
    <location>
        <position position="54"/>
    </location>
    <ligand>
        <name>AMP</name>
        <dbReference type="ChEBI" id="CHEBI:456215"/>
    </ligand>
</feature>
<dbReference type="InterPro" id="IPR027417">
    <property type="entry name" value="P-loop_NTPase"/>
</dbReference>
<keyword evidence="2 5" id="KW-0545">Nucleotide biosynthesis</keyword>
<comment type="subunit">
    <text evidence="5 7">Monomer.</text>
</comment>
<dbReference type="FunFam" id="3.40.50.300:FF:000106">
    <property type="entry name" value="Adenylate kinase mitochondrial"/>
    <property type="match status" value="1"/>
</dbReference>
<dbReference type="NCBIfam" id="TIGR01351">
    <property type="entry name" value="adk"/>
    <property type="match status" value="1"/>
</dbReference>
<evidence type="ECO:0000256" key="6">
    <source>
        <dbReference type="RuleBase" id="RU003330"/>
    </source>
</evidence>
<accession>E8V7J7</accession>
<dbReference type="Pfam" id="PF05191">
    <property type="entry name" value="ADK_lid"/>
    <property type="match status" value="1"/>
</dbReference>
<organism evidence="9 10">
    <name type="scientific">Terriglobus saanensis (strain ATCC BAA-1853 / DSM 23119 / SP1PR4)</name>
    <dbReference type="NCBI Taxonomy" id="401053"/>
    <lineage>
        <taxon>Bacteria</taxon>
        <taxon>Pseudomonadati</taxon>
        <taxon>Acidobacteriota</taxon>
        <taxon>Terriglobia</taxon>
        <taxon>Terriglobales</taxon>
        <taxon>Acidobacteriaceae</taxon>
        <taxon>Terriglobus</taxon>
    </lineage>
</organism>